<reference evidence="1" key="1">
    <citation type="submission" date="2022-07" db="EMBL/GenBank/DDBJ databases">
        <title>Phylogenomic reconstructions and comparative analyses of Kickxellomycotina fungi.</title>
        <authorList>
            <person name="Reynolds N.K."/>
            <person name="Stajich J.E."/>
            <person name="Barry K."/>
            <person name="Grigoriev I.V."/>
            <person name="Crous P."/>
            <person name="Smith M.E."/>
        </authorList>
    </citation>
    <scope>NUCLEOTIDE SEQUENCE</scope>
    <source>
        <strain evidence="1">CBS 109366</strain>
    </source>
</reference>
<sequence length="447" mass="49296">MATLEKLARLSEPSIQGAQAVREIAQEAAKVVAKCRADHRSICETHPQLAFLLAENRAQLKLCRRLESDLAQHLADLESSAKLKSQQADALRREMAMVIELLKSREVVERELRSPRLAAGGGAAGRKHTLYDHIDQEAVDALDVRVRECLVELHEIASADSAQCSEALARIGAIAVPAAEDISFTWEVVEATGRLVDESQGTVDEIAQDLQSMDRHCDQLRDTIRDLEAEGGMLSMDDYSVLLRDTGEIPGIVDELREAAAGVRQRADEIHVRRQQYAAFLAENKLRAAAVAQIAEASQRYVDAVAESQARYAELADAADGALEDMWGLVTWYRNFHSAYDGLIAEVHRRRQHHRELLGTVEDMRARLDALHVEEVQRRAAFVDRDGPYLPSDLCPFIQDPPPRFAVEEAGDVARFASVQSQETHYSKLASMAGEASSPARPGAPGA</sequence>
<name>A0ACC1K2X2_9FUNG</name>
<dbReference type="Proteomes" id="UP001140234">
    <property type="component" value="Unassembled WGS sequence"/>
</dbReference>
<keyword evidence="2" id="KW-1185">Reference proteome</keyword>
<evidence type="ECO:0000313" key="2">
    <source>
        <dbReference type="Proteomes" id="UP001140234"/>
    </source>
</evidence>
<proteinExistence type="predicted"/>
<evidence type="ECO:0000313" key="1">
    <source>
        <dbReference type="EMBL" id="KAJ2772149.1"/>
    </source>
</evidence>
<protein>
    <submittedName>
        <fullName evidence="1">Uncharacterized protein</fullName>
    </submittedName>
</protein>
<organism evidence="1 2">
    <name type="scientific">Coemansia nantahalensis</name>
    <dbReference type="NCBI Taxonomy" id="2789366"/>
    <lineage>
        <taxon>Eukaryota</taxon>
        <taxon>Fungi</taxon>
        <taxon>Fungi incertae sedis</taxon>
        <taxon>Zoopagomycota</taxon>
        <taxon>Kickxellomycotina</taxon>
        <taxon>Kickxellomycetes</taxon>
        <taxon>Kickxellales</taxon>
        <taxon>Kickxellaceae</taxon>
        <taxon>Coemansia</taxon>
    </lineage>
</organism>
<dbReference type="EMBL" id="JANBUJ010000417">
    <property type="protein sequence ID" value="KAJ2772149.1"/>
    <property type="molecule type" value="Genomic_DNA"/>
</dbReference>
<accession>A0ACC1K2X2</accession>
<gene>
    <name evidence="1" type="ORF">IWQ57_001892</name>
</gene>
<comment type="caution">
    <text evidence="1">The sequence shown here is derived from an EMBL/GenBank/DDBJ whole genome shotgun (WGS) entry which is preliminary data.</text>
</comment>